<comment type="subcellular location">
    <subcellularLocation>
        <location evidence="1">Membrane</location>
        <topology evidence="1">Multi-pass membrane protein</topology>
    </subcellularLocation>
</comment>
<dbReference type="EMBL" id="CAIIXF020000011">
    <property type="protein sequence ID" value="CAH1799715.1"/>
    <property type="molecule type" value="Genomic_DNA"/>
</dbReference>
<accession>A0A8J1TB21</accession>
<keyword evidence="4" id="KW-0472">Membrane</keyword>
<comment type="caution">
    <text evidence="5">The sequence shown here is derived from an EMBL/GenBank/DDBJ whole genome shotgun (WGS) entry which is preliminary data.</text>
</comment>
<dbReference type="GO" id="GO:0016020">
    <property type="term" value="C:membrane"/>
    <property type="evidence" value="ECO:0007669"/>
    <property type="project" value="UniProtKB-SubCell"/>
</dbReference>
<organism evidence="5 6">
    <name type="scientific">Owenia fusiformis</name>
    <name type="common">Polychaete worm</name>
    <dbReference type="NCBI Taxonomy" id="6347"/>
    <lineage>
        <taxon>Eukaryota</taxon>
        <taxon>Metazoa</taxon>
        <taxon>Spiralia</taxon>
        <taxon>Lophotrochozoa</taxon>
        <taxon>Annelida</taxon>
        <taxon>Polychaeta</taxon>
        <taxon>Sedentaria</taxon>
        <taxon>Canalipalpata</taxon>
        <taxon>Sabellida</taxon>
        <taxon>Oweniida</taxon>
        <taxon>Oweniidae</taxon>
        <taxon>Owenia</taxon>
    </lineage>
</organism>
<evidence type="ECO:0000256" key="4">
    <source>
        <dbReference type="ARBA" id="ARBA00023136"/>
    </source>
</evidence>
<dbReference type="PANTHER" id="PTHR23507">
    <property type="entry name" value="ZGC:174356"/>
    <property type="match status" value="1"/>
</dbReference>
<proteinExistence type="predicted"/>
<evidence type="ECO:0000313" key="5">
    <source>
        <dbReference type="EMBL" id="CAH1799715.1"/>
    </source>
</evidence>
<dbReference type="InterPro" id="IPR020846">
    <property type="entry name" value="MFS_dom"/>
</dbReference>
<evidence type="ECO:0000256" key="2">
    <source>
        <dbReference type="ARBA" id="ARBA00022692"/>
    </source>
</evidence>
<dbReference type="Gene3D" id="1.20.1250.20">
    <property type="entry name" value="MFS general substrate transporter like domains"/>
    <property type="match status" value="1"/>
</dbReference>
<reference evidence="5" key="1">
    <citation type="submission" date="2022-03" db="EMBL/GenBank/DDBJ databases">
        <authorList>
            <person name="Martin C."/>
        </authorList>
    </citation>
    <scope>NUCLEOTIDE SEQUENCE</scope>
</reference>
<dbReference type="GO" id="GO:0022857">
    <property type="term" value="F:transmembrane transporter activity"/>
    <property type="evidence" value="ECO:0007669"/>
    <property type="project" value="InterPro"/>
</dbReference>
<dbReference type="PROSITE" id="PS50850">
    <property type="entry name" value="MFS"/>
    <property type="match status" value="1"/>
</dbReference>
<keyword evidence="6" id="KW-1185">Reference proteome</keyword>
<dbReference type="OrthoDB" id="3026777at2759"/>
<evidence type="ECO:0000256" key="3">
    <source>
        <dbReference type="ARBA" id="ARBA00022989"/>
    </source>
</evidence>
<gene>
    <name evidence="5" type="ORF">OFUS_LOCUS23692</name>
</gene>
<evidence type="ECO:0000256" key="1">
    <source>
        <dbReference type="ARBA" id="ARBA00004141"/>
    </source>
</evidence>
<protein>
    <submittedName>
        <fullName evidence="5">Uncharacterized protein</fullName>
    </submittedName>
</protein>
<keyword evidence="2" id="KW-0812">Transmembrane</keyword>
<dbReference type="SUPFAM" id="SSF103473">
    <property type="entry name" value="MFS general substrate transporter"/>
    <property type="match status" value="1"/>
</dbReference>
<evidence type="ECO:0000313" key="6">
    <source>
        <dbReference type="Proteomes" id="UP000749559"/>
    </source>
</evidence>
<name>A0A8J1TB21_OWEFU</name>
<dbReference type="PANTHER" id="PTHR23507:SF1">
    <property type="entry name" value="FI18259P1-RELATED"/>
    <property type="match status" value="1"/>
</dbReference>
<dbReference type="InterPro" id="IPR036259">
    <property type="entry name" value="MFS_trans_sf"/>
</dbReference>
<sequence>MTDYKETDPLLTSTKGNIQEDVIVKTAPKSRPRINRLIVEPVIFLYFLAFTPSITLTEQYVFHVVGKEYQGSDTDASKHVQGKTQCDVINETVTEAKMRDTIQANASKWMMYLNIAILVPQLVMVPILGAYSDRGGRKIIILLSIAGTCLNYIANVIIIYLDLGIKYWILGCVIQGISGGASALMSACFAYIADIVELDDRSFRITALNAVLGVSGAAAQLGIGYWITYDGYLPSFWFISCVLIVNIFYVIFFVPESKQQNTNDNFNPFWDLKNAVMLYYKTDESERNRKLLILIITFALASLVSYGSADVLALFMLNRPLCWTSVLIGIFTAMSIIMWNIGGMVGVKLFERWLTDEGMILLAALFFIAMQAFQAFVKSTFMMFIGPVIGMFGSMFLPLISSIMSKTVRDDEQGALFAGIGCIGTATTLAGGALYNTIYAETVDWFGGFVFLVTAGIFLLAIVTFWIYVKMSGTHLLHVVSKQEGRLVSVLADEPLNT</sequence>
<dbReference type="Pfam" id="PF07690">
    <property type="entry name" value="MFS_1"/>
    <property type="match status" value="1"/>
</dbReference>
<dbReference type="InterPro" id="IPR011701">
    <property type="entry name" value="MFS"/>
</dbReference>
<dbReference type="AlphaFoldDB" id="A0A8J1TB21"/>
<dbReference type="Proteomes" id="UP000749559">
    <property type="component" value="Unassembled WGS sequence"/>
</dbReference>
<keyword evidence="3" id="KW-1133">Transmembrane helix</keyword>